<name>D6ZDL9_SEGRD</name>
<keyword evidence="4" id="KW-1185">Reference proteome</keyword>
<dbReference type="Pfam" id="PF14021">
    <property type="entry name" value="TNT"/>
    <property type="match status" value="1"/>
</dbReference>
<evidence type="ECO:0000259" key="2">
    <source>
        <dbReference type="Pfam" id="PF14021"/>
    </source>
</evidence>
<sequence length="878" mass="90255">MGHGHGGIKAKAQQSANDIDAKGDKAKSTDPEAEVGVDAMDMGTIDPFQILSGLVLNLIEAHIPPVKHCLDVVTVNEGAARAQADLWKSQIPGELLGQHGDMLSVAAGVAANWASSGDDTAASVEFLARHAALQELIRAVSKACQGVGWLIEKATDLMVKVRDKIKQWIAELFAKIMERAMMALATSWIPFVDVATTAEFVIESAIRIAAFIQEAYALFQQVKSALNNAKQVLADVKDGIDQIHDILGAMGVDVPALTALSKGVEAISEPINKASEFADGVDDKMGQTANSVGEIAGAVNQIKGKKPGLTSPRGGHEQGAGGSHEQGGGRASPQAPQGGGSPAPWHQGGSKPQPGDSAWQHGPGGGYKGSAGAAKPLPHVDGKPADPRQFAAMASQGKSDRAAGAGHRVGASTSAQGGAGAASHASTGPQHHSGAGLSAGTHLGGAGAASAGTHSMGAAPVAERQSGAASGPQPVRDHGSTPGGQGAGSHGTTATTSGGQGPHGAQHHPGPGSTGSGPAGPGSAGPGTGASRDPSGSGAGGGRAPHLSPSGSTGHDPAKSAHTEAKPPGSSAASEHSGKPAHTEAKTPSGPSAAGAHHDQKHAEQKHVEAKPAGAYHDDKHATAGHQHHDDKHVPSGQTPGAGHHDDHKHAAGSHQTGERHEAHLGHREDPVHSHEQSGDGWHRLPDDAPHPEETPHGVPLKHHWESDSHPRHNPETAKLVADKHEPYGHHPDGTPYTKSEYDERFNKLGPQGQHWQAYPENAGAAPGSRVQYDSMRAVIRDYGSDVDRIGPTTGKYLGVMHDGAPDSFEKRSLPVASLNESYHKYELTGDLPPKWTVEIARIAPAFGRNGGGVQMLVRKSDGGEASIEDLLESEVLR</sequence>
<feature type="compositionally biased region" description="Low complexity" evidence="1">
    <location>
        <begin position="490"/>
        <end position="511"/>
    </location>
</feature>
<feature type="compositionally biased region" description="Gly residues" evidence="1">
    <location>
        <begin position="317"/>
        <end position="330"/>
    </location>
</feature>
<dbReference type="eggNOG" id="COG0840">
    <property type="taxonomic scope" value="Bacteria"/>
</dbReference>
<dbReference type="KEGG" id="srt:Srot_2845"/>
<feature type="compositionally biased region" description="Basic and acidic residues" evidence="1">
    <location>
        <begin position="703"/>
        <end position="715"/>
    </location>
</feature>
<dbReference type="AlphaFoldDB" id="D6ZDL9"/>
<dbReference type="STRING" id="640132.Srot_2845"/>
<gene>
    <name evidence="3" type="ordered locus">Srot_2845</name>
</gene>
<dbReference type="EMBL" id="CP001958">
    <property type="protein sequence ID" value="ADG99276.1"/>
    <property type="molecule type" value="Genomic_DNA"/>
</dbReference>
<feature type="compositionally biased region" description="Basic and acidic residues" evidence="1">
    <location>
        <begin position="19"/>
        <end position="30"/>
    </location>
</feature>
<feature type="domain" description="TNT" evidence="2">
    <location>
        <begin position="783"/>
        <end position="878"/>
    </location>
</feature>
<dbReference type="InterPro" id="IPR025331">
    <property type="entry name" value="TNT"/>
</dbReference>
<feature type="compositionally biased region" description="Basic and acidic residues" evidence="1">
    <location>
        <begin position="556"/>
        <end position="565"/>
    </location>
</feature>
<dbReference type="GO" id="GO:0050135">
    <property type="term" value="F:NADP+ nucleosidase activity"/>
    <property type="evidence" value="ECO:0007669"/>
    <property type="project" value="InterPro"/>
</dbReference>
<accession>D6ZDL9</accession>
<feature type="compositionally biased region" description="Basic and acidic residues" evidence="1">
    <location>
        <begin position="596"/>
        <end position="634"/>
    </location>
</feature>
<evidence type="ECO:0000256" key="1">
    <source>
        <dbReference type="SAM" id="MobiDB-lite"/>
    </source>
</evidence>
<feature type="compositionally biased region" description="Basic and acidic residues" evidence="1">
    <location>
        <begin position="657"/>
        <end position="696"/>
    </location>
</feature>
<dbReference type="HOGENOM" id="CLU_327576_0_0_11"/>
<feature type="compositionally biased region" description="Basic and acidic residues" evidence="1">
    <location>
        <begin position="722"/>
        <end position="733"/>
    </location>
</feature>
<reference evidence="3 4" key="1">
    <citation type="journal article" date="2010" name="Stand. Genomic Sci.">
        <title>Complete genome sequence of Segniliparus rotundus type strain (CDC 1076).</title>
        <authorList>
            <person name="Sikorski J."/>
            <person name="Lapidus A."/>
            <person name="Copeland A."/>
            <person name="Misra M."/>
            <person name="Glavina Del Rio T."/>
            <person name="Nolan M."/>
            <person name="Lucas S."/>
            <person name="Chen F."/>
            <person name="Tice H."/>
            <person name="Cheng J.F."/>
            <person name="Jando M."/>
            <person name="Schneider S."/>
            <person name="Bruce D."/>
            <person name="Goodwin L."/>
            <person name="Pitluck S."/>
            <person name="Liolios K."/>
            <person name="Mikhailova N."/>
            <person name="Pati A."/>
            <person name="Ivanova N."/>
            <person name="Mavromatis K."/>
            <person name="Chen A."/>
            <person name="Palaniappan K."/>
            <person name="Chertkov O."/>
            <person name="Land M."/>
            <person name="Hauser L."/>
            <person name="Chang Y.J."/>
            <person name="Jeffries C.D."/>
            <person name="Brettin T."/>
            <person name="Detter J.C."/>
            <person name="Han C."/>
            <person name="Rohde M."/>
            <person name="Goker M."/>
            <person name="Bristow J."/>
            <person name="Eisen J.A."/>
            <person name="Markowitz V."/>
            <person name="Hugenholtz P."/>
            <person name="Kyrpides N.C."/>
            <person name="Klenk H.P."/>
        </authorList>
    </citation>
    <scope>NUCLEOTIDE SEQUENCE [LARGE SCALE GENOMIC DNA]</scope>
    <source>
        <strain evidence="4">ATCC BAA-972 / CDC 1076 / CIP 108378 / DSM 44985 / JCM 13578</strain>
    </source>
</reference>
<feature type="compositionally biased region" description="Low complexity" evidence="1">
    <location>
        <begin position="448"/>
        <end position="459"/>
    </location>
</feature>
<organism evidence="3 4">
    <name type="scientific">Segniliparus rotundus (strain ATCC BAA-972 / CDC 1076 / CIP 108378 / DSM 44985 / JCM 13578)</name>
    <dbReference type="NCBI Taxonomy" id="640132"/>
    <lineage>
        <taxon>Bacteria</taxon>
        <taxon>Bacillati</taxon>
        <taxon>Actinomycetota</taxon>
        <taxon>Actinomycetes</taxon>
        <taxon>Mycobacteriales</taxon>
        <taxon>Segniliparaceae</taxon>
        <taxon>Segniliparus</taxon>
    </lineage>
</organism>
<feature type="region of interest" description="Disordered" evidence="1">
    <location>
        <begin position="722"/>
        <end position="741"/>
    </location>
</feature>
<feature type="compositionally biased region" description="Gly residues" evidence="1">
    <location>
        <begin position="512"/>
        <end position="528"/>
    </location>
</feature>
<protein>
    <submittedName>
        <fullName evidence="3">Putative methyl-accepting chemotaxis sensory transducer</fullName>
    </submittedName>
</protein>
<dbReference type="RefSeq" id="WP_013139725.1">
    <property type="nucleotide sequence ID" value="NC_014168.1"/>
</dbReference>
<feature type="region of interest" description="Disordered" evidence="1">
    <location>
        <begin position="296"/>
        <end position="715"/>
    </location>
</feature>
<dbReference type="OrthoDB" id="4745173at2"/>
<evidence type="ECO:0000313" key="4">
    <source>
        <dbReference type="Proteomes" id="UP000002247"/>
    </source>
</evidence>
<proteinExistence type="predicted"/>
<feature type="compositionally biased region" description="Basic and acidic residues" evidence="1">
    <location>
        <begin position="576"/>
        <end position="585"/>
    </location>
</feature>
<evidence type="ECO:0000313" key="3">
    <source>
        <dbReference type="EMBL" id="ADG99276.1"/>
    </source>
</evidence>
<feature type="compositionally biased region" description="Low complexity" evidence="1">
    <location>
        <begin position="410"/>
        <end position="441"/>
    </location>
</feature>
<feature type="region of interest" description="Disordered" evidence="1">
    <location>
        <begin position="1"/>
        <end position="32"/>
    </location>
</feature>
<dbReference type="Proteomes" id="UP000002247">
    <property type="component" value="Chromosome"/>
</dbReference>
<dbReference type="eggNOG" id="COG0803">
    <property type="taxonomic scope" value="Bacteria"/>
</dbReference>